<keyword evidence="4" id="KW-1185">Reference proteome</keyword>
<dbReference type="RefSeq" id="WP_097928606.1">
    <property type="nucleotide sequence ID" value="NZ_OCTN01000001.1"/>
</dbReference>
<evidence type="ECO:0000256" key="1">
    <source>
        <dbReference type="SAM" id="SignalP"/>
    </source>
</evidence>
<protein>
    <recommendedName>
        <fullName evidence="2">Transglycosylase SLT domain-containing protein</fullName>
    </recommendedName>
</protein>
<dbReference type="Gene3D" id="1.10.530.10">
    <property type="match status" value="1"/>
</dbReference>
<evidence type="ECO:0000259" key="2">
    <source>
        <dbReference type="Pfam" id="PF19489"/>
    </source>
</evidence>
<dbReference type="InterPro" id="IPR023346">
    <property type="entry name" value="Lysozyme-like_dom_sf"/>
</dbReference>
<keyword evidence="1" id="KW-0732">Signal</keyword>
<dbReference type="OrthoDB" id="9789144at2"/>
<name>A0A2C9CPA5_9RHOB</name>
<dbReference type="EMBL" id="OCTN01000001">
    <property type="protein sequence ID" value="SOH93072.1"/>
    <property type="molecule type" value="Genomic_DNA"/>
</dbReference>
<reference evidence="4" key="1">
    <citation type="submission" date="2017-09" db="EMBL/GenBank/DDBJ databases">
        <authorList>
            <person name="Varghese N."/>
            <person name="Submissions S."/>
        </authorList>
    </citation>
    <scope>NUCLEOTIDE SEQUENCE [LARGE SCALE GENOMIC DNA]</scope>
    <source>
        <strain evidence="4">C7</strain>
    </source>
</reference>
<sequence>MRIIQFARLAGIAMLCALASCGGRGDSDSASRADAPPSNTFNICAIFDEKPHWRTHMEAAAARYNTPVHVMMGIMWRESRFRQHASPGTTSAYGYAQAINSTWDWYKDVTGNRHARRDNFADAADFVGWYMTQTVRQNGLATSDSFAHYLAYHEGHRGFTLGTYWQKEFLLNAAAEVQTMTGTYQLQLNGCPSRRA</sequence>
<dbReference type="SUPFAM" id="SSF53955">
    <property type="entry name" value="Lysozyme-like"/>
    <property type="match status" value="1"/>
</dbReference>
<accession>A0A2C9CPA5</accession>
<feature type="chain" id="PRO_5013152386" description="Transglycosylase SLT domain-containing protein" evidence="1">
    <location>
        <begin position="20"/>
        <end position="196"/>
    </location>
</feature>
<evidence type="ECO:0000313" key="4">
    <source>
        <dbReference type="Proteomes" id="UP000220034"/>
    </source>
</evidence>
<dbReference type="Proteomes" id="UP000220034">
    <property type="component" value="Unassembled WGS sequence"/>
</dbReference>
<proteinExistence type="predicted"/>
<dbReference type="Pfam" id="PF19489">
    <property type="entry name" value="SLT_4"/>
    <property type="match status" value="1"/>
</dbReference>
<dbReference type="CDD" id="cd00442">
    <property type="entry name" value="Lyz-like"/>
    <property type="match status" value="1"/>
</dbReference>
<feature type="domain" description="Transglycosylase SLT" evidence="2">
    <location>
        <begin position="12"/>
        <end position="191"/>
    </location>
</feature>
<evidence type="ECO:0000313" key="3">
    <source>
        <dbReference type="EMBL" id="SOH93072.1"/>
    </source>
</evidence>
<feature type="signal peptide" evidence="1">
    <location>
        <begin position="1"/>
        <end position="19"/>
    </location>
</feature>
<organism evidence="3 4">
    <name type="scientific">Pontivivens marinum</name>
    <dbReference type="NCBI Taxonomy" id="1690039"/>
    <lineage>
        <taxon>Bacteria</taxon>
        <taxon>Pseudomonadati</taxon>
        <taxon>Pseudomonadota</taxon>
        <taxon>Alphaproteobacteria</taxon>
        <taxon>Rhodobacterales</taxon>
        <taxon>Paracoccaceae</taxon>
        <taxon>Pontivivens</taxon>
    </lineage>
</organism>
<dbReference type="InterPro" id="IPR045795">
    <property type="entry name" value="SLT_4"/>
</dbReference>
<dbReference type="AlphaFoldDB" id="A0A2C9CPA5"/>
<gene>
    <name evidence="3" type="ORF">SAMN06273572_101926</name>
</gene>
<dbReference type="PROSITE" id="PS51257">
    <property type="entry name" value="PROKAR_LIPOPROTEIN"/>
    <property type="match status" value="1"/>
</dbReference>